<gene>
    <name evidence="1" type="ORF">SFRICE_033991</name>
</gene>
<proteinExistence type="predicted"/>
<protein>
    <submittedName>
        <fullName evidence="1">SFRICE_033991</fullName>
    </submittedName>
</protein>
<dbReference type="AlphaFoldDB" id="A0A2H1WVW2"/>
<dbReference type="EMBL" id="ODYU01011464">
    <property type="protein sequence ID" value="SOQ57209.1"/>
    <property type="molecule type" value="Genomic_DNA"/>
</dbReference>
<organism evidence="1">
    <name type="scientific">Spodoptera frugiperda</name>
    <name type="common">Fall armyworm</name>
    <dbReference type="NCBI Taxonomy" id="7108"/>
    <lineage>
        <taxon>Eukaryota</taxon>
        <taxon>Metazoa</taxon>
        <taxon>Ecdysozoa</taxon>
        <taxon>Arthropoda</taxon>
        <taxon>Hexapoda</taxon>
        <taxon>Insecta</taxon>
        <taxon>Pterygota</taxon>
        <taxon>Neoptera</taxon>
        <taxon>Endopterygota</taxon>
        <taxon>Lepidoptera</taxon>
        <taxon>Glossata</taxon>
        <taxon>Ditrysia</taxon>
        <taxon>Noctuoidea</taxon>
        <taxon>Noctuidae</taxon>
        <taxon>Amphipyrinae</taxon>
        <taxon>Spodoptera</taxon>
    </lineage>
</organism>
<accession>A0A2H1WVW2</accession>
<evidence type="ECO:0000313" key="1">
    <source>
        <dbReference type="EMBL" id="SOQ57209.1"/>
    </source>
</evidence>
<name>A0A2H1WVW2_SPOFR</name>
<reference evidence="1" key="1">
    <citation type="submission" date="2016-07" db="EMBL/GenBank/DDBJ databases">
        <authorList>
            <person name="Bretaudeau A."/>
        </authorList>
    </citation>
    <scope>NUCLEOTIDE SEQUENCE</scope>
    <source>
        <strain evidence="1">Rice</strain>
        <tissue evidence="1">Whole body</tissue>
    </source>
</reference>
<sequence length="83" mass="8995">MGRLDRSDTTTSQKTNMKPHLRCISLLPEAQLPSFAIFPILDSPTTLKFLTPKKAGNALVTSLVFRMSMGGGDYLPSGDPSAR</sequence>